<keyword evidence="2" id="KW-0963">Cytoplasm</keyword>
<evidence type="ECO:0000256" key="2">
    <source>
        <dbReference type="ARBA" id="ARBA00022490"/>
    </source>
</evidence>
<dbReference type="RefSeq" id="WP_261299421.1">
    <property type="nucleotide sequence ID" value="NZ_JAMTCD010000022.1"/>
</dbReference>
<name>A0A9X2WPU3_9GAMM</name>
<evidence type="ECO:0000256" key="4">
    <source>
        <dbReference type="ARBA" id="ARBA00023004"/>
    </source>
</evidence>
<keyword evidence="7" id="KW-1185">Reference proteome</keyword>
<protein>
    <submittedName>
        <fullName evidence="6">Hemerythrin domain-containing protein</fullName>
    </submittedName>
</protein>
<gene>
    <name evidence="6" type="ORF">NE535_14955</name>
</gene>
<dbReference type="Proteomes" id="UP001155546">
    <property type="component" value="Unassembled WGS sequence"/>
</dbReference>
<evidence type="ECO:0000313" key="7">
    <source>
        <dbReference type="Proteomes" id="UP001155546"/>
    </source>
</evidence>
<keyword evidence="4" id="KW-0408">Iron</keyword>
<dbReference type="GO" id="GO:0046872">
    <property type="term" value="F:metal ion binding"/>
    <property type="evidence" value="ECO:0007669"/>
    <property type="project" value="UniProtKB-KW"/>
</dbReference>
<accession>A0A9X2WPU3</accession>
<dbReference type="PANTHER" id="PTHR36438">
    <property type="entry name" value="IRON-SULFUR CLUSTER REPAIR PROTEIN YTFE"/>
    <property type="match status" value="1"/>
</dbReference>
<dbReference type="Gene3D" id="1.20.120.520">
    <property type="entry name" value="nmb1532 protein domain like"/>
    <property type="match status" value="1"/>
</dbReference>
<dbReference type="PANTHER" id="PTHR36438:SF1">
    <property type="entry name" value="IRON-SULFUR CLUSTER REPAIR PROTEIN YTFE"/>
    <property type="match status" value="1"/>
</dbReference>
<dbReference type="AlphaFoldDB" id="A0A9X2WPU3"/>
<evidence type="ECO:0000256" key="1">
    <source>
        <dbReference type="ARBA" id="ARBA00004496"/>
    </source>
</evidence>
<proteinExistence type="predicted"/>
<dbReference type="GO" id="GO:0005737">
    <property type="term" value="C:cytoplasm"/>
    <property type="evidence" value="ECO:0007669"/>
    <property type="project" value="UniProtKB-SubCell"/>
</dbReference>
<comment type="caution">
    <text evidence="6">The sequence shown here is derived from an EMBL/GenBank/DDBJ whole genome shotgun (WGS) entry which is preliminary data.</text>
</comment>
<evidence type="ECO:0000256" key="3">
    <source>
        <dbReference type="ARBA" id="ARBA00022723"/>
    </source>
</evidence>
<evidence type="ECO:0000259" key="5">
    <source>
        <dbReference type="Pfam" id="PF01814"/>
    </source>
</evidence>
<sequence>MLTPELFSAEQQAHLSQLDQLPLIDLLNHIEATHHKYIRDTAPLLQEYLQRMVIAHADDHEEILPLSHCVTELIAELMPHLIKEERILFPAIRSLSMGQEVNGCFGHIGNPIHVMEHEHDNAGEILQQLRTITHNYLIPEGACNTWRTCYKTLAEFDADLQMHIHLENNMLFPKALAL</sequence>
<organism evidence="6 7">
    <name type="scientific">Shewanella holmiensis</name>
    <dbReference type="NCBI Taxonomy" id="2952222"/>
    <lineage>
        <taxon>Bacteria</taxon>
        <taxon>Pseudomonadati</taxon>
        <taxon>Pseudomonadota</taxon>
        <taxon>Gammaproteobacteria</taxon>
        <taxon>Alteromonadales</taxon>
        <taxon>Shewanellaceae</taxon>
        <taxon>Shewanella</taxon>
    </lineage>
</organism>
<feature type="domain" description="Hemerythrin-like" evidence="5">
    <location>
        <begin position="31"/>
        <end position="175"/>
    </location>
</feature>
<dbReference type="EMBL" id="JAMTCD010000022">
    <property type="protein sequence ID" value="MCT7943076.1"/>
    <property type="molecule type" value="Genomic_DNA"/>
</dbReference>
<dbReference type="InterPro" id="IPR019903">
    <property type="entry name" value="RIC_family"/>
</dbReference>
<keyword evidence="3" id="KW-0479">Metal-binding</keyword>
<dbReference type="Pfam" id="PF01814">
    <property type="entry name" value="Hemerythrin"/>
    <property type="match status" value="1"/>
</dbReference>
<dbReference type="InterPro" id="IPR012312">
    <property type="entry name" value="Hemerythrin-like"/>
</dbReference>
<evidence type="ECO:0000313" key="6">
    <source>
        <dbReference type="EMBL" id="MCT7943076.1"/>
    </source>
</evidence>
<reference evidence="6" key="1">
    <citation type="journal article" date="2023" name="Int. J. Syst. Evol. Microbiol.">
        <title>&lt;i&gt;Shewanella septentrionalis&lt;/i&gt; sp. nov. and &lt;i&gt;Shewanella holmiensis&lt;/i&gt; sp. nov., isolated from Baltic Sea water and sediments.</title>
        <authorList>
            <person name="Martin-Rodriguez A.J."/>
            <person name="Thorell K."/>
            <person name="Joffre E."/>
            <person name="Jensie-Markopoulos S."/>
            <person name="Moore E.R.B."/>
            <person name="Sjoling A."/>
        </authorList>
    </citation>
    <scope>NUCLEOTIDE SEQUENCE</scope>
    <source>
        <strain evidence="6">SP1S2-7</strain>
    </source>
</reference>
<comment type="subcellular location">
    <subcellularLocation>
        <location evidence="1">Cytoplasm</location>
    </subcellularLocation>
</comment>